<keyword evidence="2" id="KW-0378">Hydrolase</keyword>
<dbReference type="PANTHER" id="PTHR46438:SF2">
    <property type="entry name" value="ALPHA_BETA-HYDROLASES SUPERFAMILY PROTEIN"/>
    <property type="match status" value="1"/>
</dbReference>
<dbReference type="PANTHER" id="PTHR46438">
    <property type="entry name" value="ALPHA/BETA-HYDROLASES SUPERFAMILY PROTEIN"/>
    <property type="match status" value="1"/>
</dbReference>
<dbReference type="PRINTS" id="PR00412">
    <property type="entry name" value="EPOXHYDRLASE"/>
</dbReference>
<dbReference type="Gene3D" id="3.40.50.1820">
    <property type="entry name" value="alpha/beta hydrolase"/>
    <property type="match status" value="1"/>
</dbReference>
<name>A0A8J7Z179_9CYAN</name>
<dbReference type="Proteomes" id="UP000646053">
    <property type="component" value="Unassembled WGS sequence"/>
</dbReference>
<feature type="domain" description="AB hydrolase-1" evidence="1">
    <location>
        <begin position="42"/>
        <end position="292"/>
    </location>
</feature>
<gene>
    <name evidence="2" type="ORF">GS601_13100</name>
</gene>
<dbReference type="PRINTS" id="PR00111">
    <property type="entry name" value="ABHYDROLASE"/>
</dbReference>
<keyword evidence="3" id="KW-1185">Reference proteome</keyword>
<dbReference type="InterPro" id="IPR000073">
    <property type="entry name" value="AB_hydrolase_1"/>
</dbReference>
<comment type="caution">
    <text evidence="2">The sequence shown here is derived from an EMBL/GenBank/DDBJ whole genome shotgun (WGS) entry which is preliminary data.</text>
</comment>
<dbReference type="InterPro" id="IPR029058">
    <property type="entry name" value="AB_hydrolase_fold"/>
</dbReference>
<evidence type="ECO:0000259" key="1">
    <source>
        <dbReference type="Pfam" id="PF12697"/>
    </source>
</evidence>
<protein>
    <submittedName>
        <fullName evidence="2">Alpha/beta fold hydrolase</fullName>
    </submittedName>
</protein>
<evidence type="ECO:0000313" key="3">
    <source>
        <dbReference type="Proteomes" id="UP000646053"/>
    </source>
</evidence>
<proteinExistence type="predicted"/>
<organism evidence="2 3">
    <name type="scientific">Myxacorys almedinensis A</name>
    <dbReference type="NCBI Taxonomy" id="2690445"/>
    <lineage>
        <taxon>Bacteria</taxon>
        <taxon>Bacillati</taxon>
        <taxon>Cyanobacteriota</taxon>
        <taxon>Cyanophyceae</taxon>
        <taxon>Leptolyngbyales</taxon>
        <taxon>Leptolyngbyaceae</taxon>
        <taxon>Myxacorys</taxon>
        <taxon>Myxacorys almedinensis</taxon>
    </lineage>
</organism>
<dbReference type="GO" id="GO:0016787">
    <property type="term" value="F:hydrolase activity"/>
    <property type="evidence" value="ECO:0007669"/>
    <property type="project" value="UniProtKB-KW"/>
</dbReference>
<evidence type="ECO:0000313" key="2">
    <source>
        <dbReference type="EMBL" id="NDJ18217.1"/>
    </source>
</evidence>
<dbReference type="RefSeq" id="WP_162423743.1">
    <property type="nucleotide sequence ID" value="NZ_WVIE01000014.1"/>
</dbReference>
<dbReference type="InterPro" id="IPR000639">
    <property type="entry name" value="Epox_hydrolase-like"/>
</dbReference>
<dbReference type="Pfam" id="PF12697">
    <property type="entry name" value="Abhydrolase_6"/>
    <property type="match status" value="1"/>
</dbReference>
<accession>A0A8J7Z179</accession>
<reference evidence="2" key="1">
    <citation type="submission" date="2019-12" db="EMBL/GenBank/DDBJ databases">
        <title>High-Quality draft genome sequences of three cyanobacteria isolated from the limestone walls of the Old Cathedral of Coimbra.</title>
        <authorList>
            <person name="Tiago I."/>
            <person name="Soares F."/>
            <person name="Portugal A."/>
        </authorList>
    </citation>
    <scope>NUCLEOTIDE SEQUENCE</scope>
    <source>
        <strain evidence="2">A</strain>
    </source>
</reference>
<dbReference type="SUPFAM" id="SSF53474">
    <property type="entry name" value="alpha/beta-Hydrolases"/>
    <property type="match status" value="1"/>
</dbReference>
<sequence>MTDALHWQQRIGSQRDWVWRGWQTRYSYMRSQSQNPSPPLMLLHGFGASIGHWRHNMSVLSQHHAVYALDLLGFGASEKAIAPYNVTLWIEQVHDFWQTFIRTPVILIGNSIGSLVCLAAAAAYPDMVKGVVMLNLPDSSVLDTPRWAQSALKVLSPIGSITKSIFTVPLIFNPFFNLLRSPAVVRVWAKQAYATPTGITDELIEILSMPAYDRNAARALRAMVRSPKATSYTARTILPKLEVPMLLFWGQQDRFVPPNLATYCVNLNPKLELVEVSDAGHCPHDERPEEVNHKILTWIAAWSACGSTSATYD</sequence>
<dbReference type="AlphaFoldDB" id="A0A8J7Z179"/>
<dbReference type="EMBL" id="WVIE01000014">
    <property type="protein sequence ID" value="NDJ18217.1"/>
    <property type="molecule type" value="Genomic_DNA"/>
</dbReference>